<gene>
    <name evidence="3" type="ORF">DFQ11_10362</name>
</gene>
<reference evidence="3 4" key="1">
    <citation type="submission" date="2018-06" db="EMBL/GenBank/DDBJ databases">
        <title>Genomic Encyclopedia of Type Strains, Phase III (KMG-III): the genomes of soil and plant-associated and newly described type strains.</title>
        <authorList>
            <person name="Whitman W."/>
        </authorList>
    </citation>
    <scope>NUCLEOTIDE SEQUENCE [LARGE SCALE GENOMIC DNA]</scope>
    <source>
        <strain evidence="3 4">CECT 7945</strain>
    </source>
</reference>
<dbReference type="InterPro" id="IPR036761">
    <property type="entry name" value="TTHA0802/YceI-like_sf"/>
</dbReference>
<dbReference type="AlphaFoldDB" id="A0A2V4WWA6"/>
<dbReference type="PANTHER" id="PTHR34406:SF1">
    <property type="entry name" value="PROTEIN YCEI"/>
    <property type="match status" value="1"/>
</dbReference>
<dbReference type="EMBL" id="QJTD01000003">
    <property type="protein sequence ID" value="PYE80982.1"/>
    <property type="molecule type" value="Genomic_DNA"/>
</dbReference>
<accession>A0A2V4WWA6</accession>
<dbReference type="Gene3D" id="2.40.128.110">
    <property type="entry name" value="Lipid/polyisoprenoid-binding, YceI-like"/>
    <property type="match status" value="1"/>
</dbReference>
<dbReference type="Proteomes" id="UP000248054">
    <property type="component" value="Unassembled WGS sequence"/>
</dbReference>
<dbReference type="SMART" id="SM00867">
    <property type="entry name" value="YceI"/>
    <property type="match status" value="1"/>
</dbReference>
<dbReference type="OrthoDB" id="951410at2"/>
<feature type="signal peptide" evidence="1">
    <location>
        <begin position="1"/>
        <end position="24"/>
    </location>
</feature>
<comment type="caution">
    <text evidence="3">The sequence shown here is derived from an EMBL/GenBank/DDBJ whole genome shotgun (WGS) entry which is preliminary data.</text>
</comment>
<protein>
    <submittedName>
        <fullName evidence="3">Polyisoprenoid-binding protein YceI</fullName>
    </submittedName>
</protein>
<keyword evidence="1" id="KW-0732">Signal</keyword>
<feature type="domain" description="Lipid/polyisoprenoid-binding YceI-like" evidence="2">
    <location>
        <begin position="44"/>
        <end position="215"/>
    </location>
</feature>
<dbReference type="Pfam" id="PF04264">
    <property type="entry name" value="YceI"/>
    <property type="match status" value="1"/>
</dbReference>
<proteinExistence type="predicted"/>
<dbReference type="PANTHER" id="PTHR34406">
    <property type="entry name" value="PROTEIN YCEI"/>
    <property type="match status" value="1"/>
</dbReference>
<dbReference type="PROSITE" id="PS51257">
    <property type="entry name" value="PROKAR_LIPOPROTEIN"/>
    <property type="match status" value="1"/>
</dbReference>
<feature type="chain" id="PRO_5015955019" evidence="1">
    <location>
        <begin position="25"/>
        <end position="217"/>
    </location>
</feature>
<dbReference type="RefSeq" id="WP_110475605.1">
    <property type="nucleotide sequence ID" value="NZ_BMWQ01000003.1"/>
</dbReference>
<sequence>MKTLLLKSFVLVALITFTSCGDKAKEAETTKAAEAAKAEATAVNYKVDTENSTIEWKGFKPTGEHFGTIAIQEGKLQATDGELAAGKFIIDMNSIEVLDIPADDESHAKLTGHLKSADFFEVEKFSTSNFEMTGISTKDGQTMLSGNLTLKDATNNVTFPVTVDNKGETITLTSETFTIDRSKWNVKYGSKSFFSDLGDKFINDDIELKVVVKATKA</sequence>
<evidence type="ECO:0000259" key="2">
    <source>
        <dbReference type="SMART" id="SM00867"/>
    </source>
</evidence>
<evidence type="ECO:0000313" key="4">
    <source>
        <dbReference type="Proteomes" id="UP000248054"/>
    </source>
</evidence>
<evidence type="ECO:0000313" key="3">
    <source>
        <dbReference type="EMBL" id="PYE80982.1"/>
    </source>
</evidence>
<name>A0A2V4WWA6_9FLAO</name>
<dbReference type="SUPFAM" id="SSF101874">
    <property type="entry name" value="YceI-like"/>
    <property type="match status" value="1"/>
</dbReference>
<dbReference type="InterPro" id="IPR007372">
    <property type="entry name" value="Lipid/polyisoprenoid-bd_YceI"/>
</dbReference>
<evidence type="ECO:0000256" key="1">
    <source>
        <dbReference type="SAM" id="SignalP"/>
    </source>
</evidence>
<organism evidence="3 4">
    <name type="scientific">Winogradskyella epiphytica</name>
    <dbReference type="NCBI Taxonomy" id="262005"/>
    <lineage>
        <taxon>Bacteria</taxon>
        <taxon>Pseudomonadati</taxon>
        <taxon>Bacteroidota</taxon>
        <taxon>Flavobacteriia</taxon>
        <taxon>Flavobacteriales</taxon>
        <taxon>Flavobacteriaceae</taxon>
        <taxon>Winogradskyella</taxon>
    </lineage>
</organism>
<keyword evidence="4" id="KW-1185">Reference proteome</keyword>